<proteinExistence type="inferred from homology"/>
<dbReference type="GO" id="GO:0005829">
    <property type="term" value="C:cytosol"/>
    <property type="evidence" value="ECO:0007669"/>
    <property type="project" value="TreeGrafter"/>
</dbReference>
<evidence type="ECO:0000256" key="7">
    <source>
        <dbReference type="ARBA" id="ARBA00023295"/>
    </source>
</evidence>
<dbReference type="InterPro" id="IPR001360">
    <property type="entry name" value="Glyco_hydro_1"/>
</dbReference>
<dbReference type="AlphaFoldDB" id="A0A1I1N435"/>
<dbReference type="RefSeq" id="WP_091125957.1">
    <property type="nucleotide sequence ID" value="NZ_FOLB01000013.1"/>
</dbReference>
<dbReference type="PANTHER" id="PTHR10353:SF36">
    <property type="entry name" value="LP05116P"/>
    <property type="match status" value="1"/>
</dbReference>
<feature type="active site" description="Nucleophile" evidence="9 11">
    <location>
        <position position="391"/>
    </location>
</feature>
<evidence type="ECO:0000256" key="5">
    <source>
        <dbReference type="ARBA" id="ARBA00023001"/>
    </source>
</evidence>
<feature type="binding site" evidence="10">
    <location>
        <position position="179"/>
    </location>
    <ligand>
        <name>substrate</name>
    </ligand>
</feature>
<dbReference type="Gene3D" id="3.20.20.80">
    <property type="entry name" value="Glycosidases"/>
    <property type="match status" value="1"/>
</dbReference>
<evidence type="ECO:0000256" key="4">
    <source>
        <dbReference type="ARBA" id="ARBA00022801"/>
    </source>
</evidence>
<dbReference type="PANTHER" id="PTHR10353">
    <property type="entry name" value="GLYCOSYL HYDROLASE"/>
    <property type="match status" value="1"/>
</dbReference>
<protein>
    <recommendedName>
        <fullName evidence="3 12">Beta-glucosidase</fullName>
        <ecNumber evidence="3 12">3.2.1.21</ecNumber>
    </recommendedName>
</protein>
<accession>A0A1I1N435</accession>
<dbReference type="InterPro" id="IPR018120">
    <property type="entry name" value="Glyco_hydro_1_AS"/>
</dbReference>
<dbReference type="EMBL" id="FOLB01000013">
    <property type="protein sequence ID" value="SFC89583.1"/>
    <property type="molecule type" value="Genomic_DNA"/>
</dbReference>
<evidence type="ECO:0000256" key="6">
    <source>
        <dbReference type="ARBA" id="ARBA00023277"/>
    </source>
</evidence>
<keyword evidence="7 12" id="KW-0326">Glycosidase</keyword>
<dbReference type="GO" id="GO:0030245">
    <property type="term" value="P:cellulose catabolic process"/>
    <property type="evidence" value="ECO:0007669"/>
    <property type="project" value="UniProtKB-KW"/>
</dbReference>
<dbReference type="SUPFAM" id="SSF51445">
    <property type="entry name" value="(Trans)glycosidases"/>
    <property type="match status" value="1"/>
</dbReference>
<keyword evidence="5" id="KW-0136">Cellulose degradation</keyword>
<dbReference type="NCBIfam" id="TIGR03356">
    <property type="entry name" value="BGL"/>
    <property type="match status" value="1"/>
</dbReference>
<keyword evidence="14" id="KW-1185">Reference proteome</keyword>
<evidence type="ECO:0000256" key="9">
    <source>
        <dbReference type="PIRSR" id="PIRSR617736-1"/>
    </source>
</evidence>
<keyword evidence="4 12" id="KW-0378">Hydrolase</keyword>
<reference evidence="13 14" key="1">
    <citation type="submission" date="2016-10" db="EMBL/GenBank/DDBJ databases">
        <authorList>
            <person name="de Groot N.N."/>
        </authorList>
    </citation>
    <scope>NUCLEOTIDE SEQUENCE [LARGE SCALE GENOMIC DNA]</scope>
    <source>
        <strain evidence="13 14">CGMCC 1.7056</strain>
    </source>
</reference>
<keyword evidence="8" id="KW-0624">Polysaccharide degradation</keyword>
<keyword evidence="6" id="KW-0119">Carbohydrate metabolism</keyword>
<dbReference type="Pfam" id="PF00232">
    <property type="entry name" value="Glyco_hydro_1"/>
    <property type="match status" value="1"/>
</dbReference>
<dbReference type="PRINTS" id="PR00131">
    <property type="entry name" value="GLHYDRLASE1"/>
</dbReference>
<dbReference type="PROSITE" id="PS00572">
    <property type="entry name" value="GLYCOSYL_HYDROL_F1_1"/>
    <property type="match status" value="1"/>
</dbReference>
<evidence type="ECO:0000256" key="3">
    <source>
        <dbReference type="ARBA" id="ARBA00012744"/>
    </source>
</evidence>
<feature type="binding site" evidence="10">
    <location>
        <position position="135"/>
    </location>
    <ligand>
        <name>substrate</name>
    </ligand>
</feature>
<feature type="binding site" evidence="10">
    <location>
        <position position="35"/>
    </location>
    <ligand>
        <name>substrate</name>
    </ligand>
</feature>
<dbReference type="FunFam" id="3.20.20.80:FF:000004">
    <property type="entry name" value="Beta-glucosidase 6-phospho-beta-glucosidase"/>
    <property type="match status" value="1"/>
</dbReference>
<evidence type="ECO:0000256" key="12">
    <source>
        <dbReference type="RuleBase" id="RU361175"/>
    </source>
</evidence>
<dbReference type="EC" id="3.2.1.21" evidence="3 12"/>
<feature type="active site" description="Proton donor" evidence="9">
    <location>
        <position position="180"/>
    </location>
</feature>
<sequence length="489" mass="53781">MTSPSATVPALGVDPTASLEFPADFLWGAATAAYQIEGAAGEDGRTASIWDTFSRVPGAVLDGDTGDVACDHYHRMPADVALMKSLNLRAYRFSAAWPRVRPDAGPVNAAGVDFYSRLVDELLGADVTPWVTLYHWDLPQTLEDAGGWTNRDTAYRFAEYALSLHDALGDRVPYWTTLNEPWCSAFLGYTGGQHAPGRQEGVAGIVAAHHLMLGHGLVVDELRKRGQDGLGITLNLTVADPFDPAEPRDVDAARRIDSFWNGVFLDPIFKGRYRDELYADTEGTLFAGRPWHDAVKDGDLDLIGAPVDVLGVNYYHGDGASGVPREDLLGSRIVHASRSTSTPFPGCEDVSFPRRGYPVTGMDWEVQPDGLTRLLVRLKEEYAVPPVYITENGAAYDDVVGPDGTVDDQDRLTFVDLHLRAVHAAMEQGVDVRGYFAWSLLDNYEWAYGYRQRFGIVHVDYDTQVRTPKASARWYADVAATGRLQPRDV</sequence>
<evidence type="ECO:0000256" key="11">
    <source>
        <dbReference type="PROSITE-ProRule" id="PRU10055"/>
    </source>
</evidence>
<feature type="binding site" evidence="10">
    <location>
        <begin position="445"/>
        <end position="446"/>
    </location>
    <ligand>
        <name>substrate</name>
    </ligand>
</feature>
<gene>
    <name evidence="13" type="ORF">SAMN04487968_113115</name>
</gene>
<evidence type="ECO:0000313" key="14">
    <source>
        <dbReference type="Proteomes" id="UP000198832"/>
    </source>
</evidence>
<name>A0A1I1N435_9ACTN</name>
<evidence type="ECO:0000256" key="8">
    <source>
        <dbReference type="ARBA" id="ARBA00023326"/>
    </source>
</evidence>
<comment type="similarity">
    <text evidence="2 12">Belongs to the glycosyl hydrolase 1 family.</text>
</comment>
<dbReference type="OrthoDB" id="9765195at2"/>
<evidence type="ECO:0000256" key="2">
    <source>
        <dbReference type="ARBA" id="ARBA00010838"/>
    </source>
</evidence>
<evidence type="ECO:0000256" key="1">
    <source>
        <dbReference type="ARBA" id="ARBA00000448"/>
    </source>
</evidence>
<dbReference type="STRING" id="574651.SAMN04487968_113115"/>
<dbReference type="InterPro" id="IPR017736">
    <property type="entry name" value="Glyco_hydro_1_beta-glucosidase"/>
</dbReference>
<evidence type="ECO:0000256" key="10">
    <source>
        <dbReference type="PIRSR" id="PIRSR617736-2"/>
    </source>
</evidence>
<organism evidence="13 14">
    <name type="scientific">Nocardioides terrae</name>
    <dbReference type="NCBI Taxonomy" id="574651"/>
    <lineage>
        <taxon>Bacteria</taxon>
        <taxon>Bacillati</taxon>
        <taxon>Actinomycetota</taxon>
        <taxon>Actinomycetes</taxon>
        <taxon>Propionibacteriales</taxon>
        <taxon>Nocardioidaceae</taxon>
        <taxon>Nocardioides</taxon>
    </lineage>
</organism>
<evidence type="ECO:0000313" key="13">
    <source>
        <dbReference type="EMBL" id="SFC89583.1"/>
    </source>
</evidence>
<feature type="binding site" evidence="10">
    <location>
        <position position="315"/>
    </location>
    <ligand>
        <name>substrate</name>
    </ligand>
</feature>
<dbReference type="GO" id="GO:0008422">
    <property type="term" value="F:beta-glucosidase activity"/>
    <property type="evidence" value="ECO:0007669"/>
    <property type="project" value="UniProtKB-EC"/>
</dbReference>
<comment type="catalytic activity">
    <reaction evidence="1 12">
        <text>Hydrolysis of terminal, non-reducing beta-D-glucosyl residues with release of beta-D-glucose.</text>
        <dbReference type="EC" id="3.2.1.21"/>
    </reaction>
</comment>
<dbReference type="PROSITE" id="PS00653">
    <property type="entry name" value="GLYCOSYL_HYDROL_F1_2"/>
    <property type="match status" value="1"/>
</dbReference>
<feature type="binding site" evidence="10">
    <location>
        <position position="438"/>
    </location>
    <ligand>
        <name>substrate</name>
    </ligand>
</feature>
<dbReference type="InterPro" id="IPR033132">
    <property type="entry name" value="GH_1_N_CS"/>
</dbReference>
<dbReference type="InterPro" id="IPR017853">
    <property type="entry name" value="GH"/>
</dbReference>
<dbReference type="Proteomes" id="UP000198832">
    <property type="component" value="Unassembled WGS sequence"/>
</dbReference>